<protein>
    <submittedName>
        <fullName evidence="1">Uncharacterized protein</fullName>
    </submittedName>
</protein>
<organism evidence="1">
    <name type="scientific">Anguilla anguilla</name>
    <name type="common">European freshwater eel</name>
    <name type="synonym">Muraena anguilla</name>
    <dbReference type="NCBI Taxonomy" id="7936"/>
    <lineage>
        <taxon>Eukaryota</taxon>
        <taxon>Metazoa</taxon>
        <taxon>Chordata</taxon>
        <taxon>Craniata</taxon>
        <taxon>Vertebrata</taxon>
        <taxon>Euteleostomi</taxon>
        <taxon>Actinopterygii</taxon>
        <taxon>Neopterygii</taxon>
        <taxon>Teleostei</taxon>
        <taxon>Anguilliformes</taxon>
        <taxon>Anguillidae</taxon>
        <taxon>Anguilla</taxon>
    </lineage>
</organism>
<evidence type="ECO:0000313" key="1">
    <source>
        <dbReference type="EMBL" id="JAH57518.1"/>
    </source>
</evidence>
<name>A0A0E9TXP6_ANGAN</name>
<sequence>MCFRGLNILLFAEYKGISVIRSTSTKILQLNHAQSRGFCSALSSRPAQL</sequence>
<reference evidence="1" key="1">
    <citation type="submission" date="2014-11" db="EMBL/GenBank/DDBJ databases">
        <authorList>
            <person name="Amaro Gonzalez C."/>
        </authorList>
    </citation>
    <scope>NUCLEOTIDE SEQUENCE</scope>
</reference>
<accession>A0A0E9TXP6</accession>
<reference evidence="1" key="2">
    <citation type="journal article" date="2015" name="Fish Shellfish Immunol.">
        <title>Early steps in the European eel (Anguilla anguilla)-Vibrio vulnificus interaction in the gills: Role of the RtxA13 toxin.</title>
        <authorList>
            <person name="Callol A."/>
            <person name="Pajuelo D."/>
            <person name="Ebbesson L."/>
            <person name="Teles M."/>
            <person name="MacKenzie S."/>
            <person name="Amaro C."/>
        </authorList>
    </citation>
    <scope>NUCLEOTIDE SEQUENCE</scope>
</reference>
<dbReference type="AlphaFoldDB" id="A0A0E9TXP6"/>
<dbReference type="EMBL" id="GBXM01051059">
    <property type="protein sequence ID" value="JAH57518.1"/>
    <property type="molecule type" value="Transcribed_RNA"/>
</dbReference>
<proteinExistence type="predicted"/>